<protein>
    <submittedName>
        <fullName evidence="2">Uncharacterized protein</fullName>
    </submittedName>
</protein>
<sequence>MTRDTGFGMSECSSSCGHNWAFIPLWHTAEDHPGAITLRHLIDRNILYLAIVAAEADGCTTNGTYESWPTGEMLLQWDEERHQRYWTAPSGPEDFFYEDGTIIKRASESSWEQITPWRSVDFECHCALLEVRERVCFQGESFEAYLQWCWRSYEPVSMADPKPSRERPEQRIMVEEEKVASQLYEIRMQDSAFVKAFFNTQTPALGDTDEDSDHLDAQSSQKSSTPIVEASTVPEQLLTGSSHKLSAHLANLARAEITDKTTGTDDTANITITGLAILPTDMSSVAEIATWWMNKDHGPIPKRSKAAEPQDPDDAGSSTSVSASNSSESSSGGSDPSVSTILDQTQHDTSSQHRERSNDAADGEVLG</sequence>
<accession>A0A9P4R2H0</accession>
<feature type="compositionally biased region" description="Polar residues" evidence="1">
    <location>
        <begin position="340"/>
        <end position="349"/>
    </location>
</feature>
<feature type="compositionally biased region" description="Polar residues" evidence="1">
    <location>
        <begin position="217"/>
        <end position="226"/>
    </location>
</feature>
<keyword evidence="3" id="KW-1185">Reference proteome</keyword>
<evidence type="ECO:0000313" key="2">
    <source>
        <dbReference type="EMBL" id="KAF2735514.1"/>
    </source>
</evidence>
<proteinExistence type="predicted"/>
<evidence type="ECO:0000313" key="3">
    <source>
        <dbReference type="Proteomes" id="UP000799444"/>
    </source>
</evidence>
<feature type="region of interest" description="Disordered" evidence="1">
    <location>
        <begin position="205"/>
        <end position="229"/>
    </location>
</feature>
<organism evidence="2 3">
    <name type="scientific">Polyplosphaeria fusca</name>
    <dbReference type="NCBI Taxonomy" id="682080"/>
    <lineage>
        <taxon>Eukaryota</taxon>
        <taxon>Fungi</taxon>
        <taxon>Dikarya</taxon>
        <taxon>Ascomycota</taxon>
        <taxon>Pezizomycotina</taxon>
        <taxon>Dothideomycetes</taxon>
        <taxon>Pleosporomycetidae</taxon>
        <taxon>Pleosporales</taxon>
        <taxon>Tetraplosphaeriaceae</taxon>
        <taxon>Polyplosphaeria</taxon>
    </lineage>
</organism>
<gene>
    <name evidence="2" type="ORF">EJ04DRAFT_563369</name>
</gene>
<reference evidence="2" key="1">
    <citation type="journal article" date="2020" name="Stud. Mycol.">
        <title>101 Dothideomycetes genomes: a test case for predicting lifestyles and emergence of pathogens.</title>
        <authorList>
            <person name="Haridas S."/>
            <person name="Albert R."/>
            <person name="Binder M."/>
            <person name="Bloem J."/>
            <person name="Labutti K."/>
            <person name="Salamov A."/>
            <person name="Andreopoulos B."/>
            <person name="Baker S."/>
            <person name="Barry K."/>
            <person name="Bills G."/>
            <person name="Bluhm B."/>
            <person name="Cannon C."/>
            <person name="Castanera R."/>
            <person name="Culley D."/>
            <person name="Daum C."/>
            <person name="Ezra D."/>
            <person name="Gonzalez J."/>
            <person name="Henrissat B."/>
            <person name="Kuo A."/>
            <person name="Liang C."/>
            <person name="Lipzen A."/>
            <person name="Lutzoni F."/>
            <person name="Magnuson J."/>
            <person name="Mondo S."/>
            <person name="Nolan M."/>
            <person name="Ohm R."/>
            <person name="Pangilinan J."/>
            <person name="Park H.-J."/>
            <person name="Ramirez L."/>
            <person name="Alfaro M."/>
            <person name="Sun H."/>
            <person name="Tritt A."/>
            <person name="Yoshinaga Y."/>
            <person name="Zwiers L.-H."/>
            <person name="Turgeon B."/>
            <person name="Goodwin S."/>
            <person name="Spatafora J."/>
            <person name="Crous P."/>
            <person name="Grigoriev I."/>
        </authorList>
    </citation>
    <scope>NUCLEOTIDE SEQUENCE</scope>
    <source>
        <strain evidence="2">CBS 125425</strain>
    </source>
</reference>
<dbReference type="AlphaFoldDB" id="A0A9P4R2H0"/>
<comment type="caution">
    <text evidence="2">The sequence shown here is derived from an EMBL/GenBank/DDBJ whole genome shotgun (WGS) entry which is preliminary data.</text>
</comment>
<name>A0A9P4R2H0_9PLEO</name>
<dbReference type="OrthoDB" id="10652186at2759"/>
<feature type="compositionally biased region" description="Basic and acidic residues" evidence="1">
    <location>
        <begin position="350"/>
        <end position="359"/>
    </location>
</feature>
<feature type="region of interest" description="Disordered" evidence="1">
    <location>
        <begin position="299"/>
        <end position="367"/>
    </location>
</feature>
<evidence type="ECO:0000256" key="1">
    <source>
        <dbReference type="SAM" id="MobiDB-lite"/>
    </source>
</evidence>
<dbReference type="Proteomes" id="UP000799444">
    <property type="component" value="Unassembled WGS sequence"/>
</dbReference>
<dbReference type="EMBL" id="ML996135">
    <property type="protein sequence ID" value="KAF2735514.1"/>
    <property type="molecule type" value="Genomic_DNA"/>
</dbReference>
<feature type="compositionally biased region" description="Low complexity" evidence="1">
    <location>
        <begin position="316"/>
        <end position="339"/>
    </location>
</feature>